<feature type="region of interest" description="Disordered" evidence="1">
    <location>
        <begin position="1"/>
        <end position="27"/>
    </location>
</feature>
<feature type="region of interest" description="Disordered" evidence="1">
    <location>
        <begin position="161"/>
        <end position="358"/>
    </location>
</feature>
<feature type="compositionally biased region" description="Polar residues" evidence="1">
    <location>
        <begin position="194"/>
        <end position="211"/>
    </location>
</feature>
<feature type="region of interest" description="Disordered" evidence="1">
    <location>
        <begin position="418"/>
        <end position="502"/>
    </location>
</feature>
<evidence type="ECO:0000313" key="2">
    <source>
        <dbReference type="EMBL" id="PPQ74601.1"/>
    </source>
</evidence>
<evidence type="ECO:0000313" key="3">
    <source>
        <dbReference type="Proteomes" id="UP000284706"/>
    </source>
</evidence>
<feature type="compositionally biased region" description="Low complexity" evidence="1">
    <location>
        <begin position="255"/>
        <end position="266"/>
    </location>
</feature>
<sequence>MAGTAADVETPNERTHLIPPQAGGDVEGYGTPSPADALAISQQKLKERLTSIVRSKEGRRLGCWLASRSCFRHAAPFRPSYLSQGRPSRGSLASSRLSRPRLSLFVSLQATLTNPHPPPSAHRKMVNVNARLPFNLHNQKLSVSIDPAAQAYFVHPRALSHSLSPSNAHSHSHSQSSSSRSPSTSTSQHPRPLHSNSNSHTLSPSPLSATPLQAAHAHVGAPLEHQHTSSSSSLSALAQGQTQAGQVHAGEELSRSSSMASRRAPSLVDAGDSAERERTVRGPILNLRLVTSTRSGSTLSRTPSSSSTSGGGAGAGVASAGGGAGAGGAGAGGGEAQTQVLARGRTKKKASDDTEVGTVVAGGVGAAPAVVGAALAGASPAVVGAAAPGAAAFRGEEDMSLSTPQQSQFLPRHAATNTTTSLTQDNAGAPSSSTSFSASTSTSTSSSSSSARPVDIPAPPGQPRVSVSVPPAPPATSSPSSSRGSNSGARGTRVPAPAAAPVVVPTFVLENTAPIVVSWGD</sequence>
<dbReference type="AlphaFoldDB" id="A0A409W7T4"/>
<comment type="caution">
    <text evidence="2">The sequence shown here is derived from an EMBL/GenBank/DDBJ whole genome shotgun (WGS) entry which is preliminary data.</text>
</comment>
<feature type="compositionally biased region" description="Low complexity" evidence="1">
    <location>
        <begin position="431"/>
        <end position="450"/>
    </location>
</feature>
<dbReference type="OrthoDB" id="3227079at2759"/>
<feature type="compositionally biased region" description="Low complexity" evidence="1">
    <location>
        <begin position="228"/>
        <end position="246"/>
    </location>
</feature>
<dbReference type="STRING" id="231916.A0A409W7T4"/>
<organism evidence="2 3">
    <name type="scientific">Gymnopilus dilepis</name>
    <dbReference type="NCBI Taxonomy" id="231916"/>
    <lineage>
        <taxon>Eukaryota</taxon>
        <taxon>Fungi</taxon>
        <taxon>Dikarya</taxon>
        <taxon>Basidiomycota</taxon>
        <taxon>Agaricomycotina</taxon>
        <taxon>Agaricomycetes</taxon>
        <taxon>Agaricomycetidae</taxon>
        <taxon>Agaricales</taxon>
        <taxon>Agaricineae</taxon>
        <taxon>Hymenogastraceae</taxon>
        <taxon>Gymnopilus</taxon>
    </lineage>
</organism>
<feature type="compositionally biased region" description="Polar residues" evidence="1">
    <location>
        <begin position="418"/>
        <end position="430"/>
    </location>
</feature>
<keyword evidence="3" id="KW-1185">Reference proteome</keyword>
<proteinExistence type="predicted"/>
<feature type="compositionally biased region" description="Gly residues" evidence="1">
    <location>
        <begin position="309"/>
        <end position="335"/>
    </location>
</feature>
<gene>
    <name evidence="2" type="ORF">CVT26_007847</name>
</gene>
<protein>
    <submittedName>
        <fullName evidence="2">Uncharacterized protein</fullName>
    </submittedName>
</protein>
<dbReference type="InParanoid" id="A0A409W7T4"/>
<dbReference type="Proteomes" id="UP000284706">
    <property type="component" value="Unassembled WGS sequence"/>
</dbReference>
<reference evidence="2 3" key="1">
    <citation type="journal article" date="2018" name="Evol. Lett.">
        <title>Horizontal gene cluster transfer increased hallucinogenic mushroom diversity.</title>
        <authorList>
            <person name="Reynolds H.T."/>
            <person name="Vijayakumar V."/>
            <person name="Gluck-Thaler E."/>
            <person name="Korotkin H.B."/>
            <person name="Matheny P.B."/>
            <person name="Slot J.C."/>
        </authorList>
    </citation>
    <scope>NUCLEOTIDE SEQUENCE [LARGE SCALE GENOMIC DNA]</scope>
    <source>
        <strain evidence="2 3">SRW20</strain>
    </source>
</reference>
<feature type="compositionally biased region" description="Low complexity" evidence="1">
    <location>
        <begin position="161"/>
        <end position="190"/>
    </location>
</feature>
<dbReference type="EMBL" id="NHYE01005329">
    <property type="protein sequence ID" value="PPQ74601.1"/>
    <property type="molecule type" value="Genomic_DNA"/>
</dbReference>
<name>A0A409W7T4_9AGAR</name>
<accession>A0A409W7T4</accession>
<feature type="compositionally biased region" description="Low complexity" evidence="1">
    <location>
        <begin position="477"/>
        <end position="502"/>
    </location>
</feature>
<feature type="compositionally biased region" description="Low complexity" evidence="1">
    <location>
        <begin position="291"/>
        <end position="308"/>
    </location>
</feature>
<evidence type="ECO:0000256" key="1">
    <source>
        <dbReference type="SAM" id="MobiDB-lite"/>
    </source>
</evidence>